<comment type="catalytic activity">
    <reaction evidence="2">
        <text>5-(methylsulfanyl)-alpha-D-ribose 1-phosphate = 5-(methylsulfanyl)-D-ribulose 1-phosphate</text>
        <dbReference type="Rhea" id="RHEA:19989"/>
        <dbReference type="ChEBI" id="CHEBI:58533"/>
        <dbReference type="ChEBI" id="CHEBI:58548"/>
        <dbReference type="EC" id="5.3.1.23"/>
    </reaction>
</comment>
<protein>
    <recommendedName>
        <fullName evidence="2">Methylthioribose-1-phosphate isomerase</fullName>
        <shortName evidence="2">M1Pi</shortName>
        <shortName evidence="2">MTR-1-P isomerase</shortName>
        <ecNumber evidence="2">5.3.1.23</ecNumber>
    </recommendedName>
    <alternativeName>
        <fullName evidence="2">S-methyl-5-thioribose-1-phosphate isomerase</fullName>
    </alternativeName>
</protein>
<comment type="function">
    <text evidence="2">Catalyzes the interconversion of methylthioribose-1-phosphate (MTR-1-P) into methylthioribulose-1-phosphate (MTRu-1-P).</text>
</comment>
<dbReference type="Proteomes" id="UP000823936">
    <property type="component" value="Unassembled WGS sequence"/>
</dbReference>
<gene>
    <name evidence="2 3" type="primary">mtnA</name>
    <name evidence="3" type="ORF">IAB12_06905</name>
</gene>
<dbReference type="HAMAP" id="MF_01678">
    <property type="entry name" value="Salvage_MtnA"/>
    <property type="match status" value="1"/>
</dbReference>
<evidence type="ECO:0000313" key="4">
    <source>
        <dbReference type="Proteomes" id="UP000823936"/>
    </source>
</evidence>
<dbReference type="EC" id="5.3.1.23" evidence="2"/>
<keyword evidence="2" id="KW-0028">Amino-acid biosynthesis</keyword>
<dbReference type="SUPFAM" id="SSF100950">
    <property type="entry name" value="NagB/RpiA/CoA transferase-like"/>
    <property type="match status" value="1"/>
</dbReference>
<feature type="site" description="Transition state stabilizer" evidence="2">
    <location>
        <position position="149"/>
    </location>
</feature>
<dbReference type="InterPro" id="IPR011559">
    <property type="entry name" value="Initiation_fac_2B_a/b/d"/>
</dbReference>
<keyword evidence="2" id="KW-0486">Methionine biosynthesis</keyword>
<feature type="active site" description="Proton donor" evidence="2">
    <location>
        <position position="229"/>
    </location>
</feature>
<dbReference type="PANTHER" id="PTHR43475:SF1">
    <property type="entry name" value="METHYLTHIORIBOSE-1-PHOSPHATE ISOMERASE"/>
    <property type="match status" value="1"/>
</dbReference>
<evidence type="ECO:0000256" key="2">
    <source>
        <dbReference type="HAMAP-Rule" id="MF_01678"/>
    </source>
</evidence>
<evidence type="ECO:0000256" key="1">
    <source>
        <dbReference type="ARBA" id="ARBA00023235"/>
    </source>
</evidence>
<dbReference type="InterPro" id="IPR000649">
    <property type="entry name" value="IF-2B-related"/>
</dbReference>
<dbReference type="GO" id="GO:0046523">
    <property type="term" value="F:S-methyl-5-thioribose-1-phosphate isomerase activity"/>
    <property type="evidence" value="ECO:0007669"/>
    <property type="project" value="UniProtKB-UniRule"/>
</dbReference>
<dbReference type="EMBL" id="DXHU01000023">
    <property type="protein sequence ID" value="HIV99485.1"/>
    <property type="molecule type" value="Genomic_DNA"/>
</dbReference>
<dbReference type="Gene3D" id="1.20.120.420">
    <property type="entry name" value="translation initiation factor eif-2b, domain 1"/>
    <property type="match status" value="1"/>
</dbReference>
<dbReference type="Pfam" id="PF01008">
    <property type="entry name" value="IF-2B"/>
    <property type="match status" value="1"/>
</dbReference>
<feature type="binding site" evidence="2">
    <location>
        <begin position="48"/>
        <end position="50"/>
    </location>
    <ligand>
        <name>substrate</name>
    </ligand>
</feature>
<keyword evidence="1 2" id="KW-0413">Isomerase</keyword>
<dbReference type="InterPro" id="IPR037171">
    <property type="entry name" value="NagB/RpiA_transferase-like"/>
</dbReference>
<dbReference type="PANTHER" id="PTHR43475">
    <property type="entry name" value="METHYLTHIORIBOSE-1-PHOSPHATE ISOMERASE"/>
    <property type="match status" value="1"/>
</dbReference>
<evidence type="ECO:0000313" key="3">
    <source>
        <dbReference type="EMBL" id="HIV99485.1"/>
    </source>
</evidence>
<dbReference type="InterPro" id="IPR027363">
    <property type="entry name" value="M1Pi_N"/>
</dbReference>
<dbReference type="NCBIfam" id="TIGR00512">
    <property type="entry name" value="salvage_mtnA"/>
    <property type="match status" value="1"/>
</dbReference>
<dbReference type="Gene3D" id="3.40.50.10470">
    <property type="entry name" value="Translation initiation factor eif-2b, domain 2"/>
    <property type="match status" value="1"/>
</dbReference>
<accession>A0A9D1PUS4</accession>
<dbReference type="FunFam" id="1.20.120.420:FF:000003">
    <property type="entry name" value="Methylthioribose-1-phosphate isomerase"/>
    <property type="match status" value="1"/>
</dbReference>
<name>A0A9D1PUS4_9SPIO</name>
<proteinExistence type="inferred from homology"/>
<dbReference type="InterPro" id="IPR042529">
    <property type="entry name" value="IF_2B-like_C"/>
</dbReference>
<comment type="similarity">
    <text evidence="2">Belongs to the EIF-2B alpha/beta/delta subunits family. MtnA subfamily.</text>
</comment>
<dbReference type="NCBIfam" id="NF004326">
    <property type="entry name" value="PRK05720.1"/>
    <property type="match status" value="1"/>
</dbReference>
<dbReference type="GO" id="GO:0019509">
    <property type="term" value="P:L-methionine salvage from methylthioadenosine"/>
    <property type="evidence" value="ECO:0007669"/>
    <property type="project" value="UniProtKB-UniRule"/>
</dbReference>
<feature type="binding site" evidence="2">
    <location>
        <position position="188"/>
    </location>
    <ligand>
        <name>substrate</name>
    </ligand>
</feature>
<dbReference type="FunFam" id="3.40.50.10470:FF:000006">
    <property type="entry name" value="Methylthioribose-1-phosphate isomerase"/>
    <property type="match status" value="1"/>
</dbReference>
<comment type="caution">
    <text evidence="3">The sequence shown here is derived from an EMBL/GenBank/DDBJ whole genome shotgun (WGS) entry which is preliminary data.</text>
</comment>
<reference evidence="3" key="2">
    <citation type="submission" date="2021-04" db="EMBL/GenBank/DDBJ databases">
        <authorList>
            <person name="Gilroy R."/>
        </authorList>
    </citation>
    <scope>NUCLEOTIDE SEQUENCE</scope>
    <source>
        <strain evidence="3">Gambia11-129</strain>
    </source>
</reference>
<organism evidence="3 4">
    <name type="scientific">Candidatus Ornithospirochaeta avicola</name>
    <dbReference type="NCBI Taxonomy" id="2840896"/>
    <lineage>
        <taxon>Bacteria</taxon>
        <taxon>Pseudomonadati</taxon>
        <taxon>Spirochaetota</taxon>
        <taxon>Spirochaetia</taxon>
        <taxon>Spirochaetales</taxon>
        <taxon>Spirochaetaceae</taxon>
        <taxon>Spirochaetaceae incertae sedis</taxon>
        <taxon>Candidatus Ornithospirochaeta</taxon>
    </lineage>
</organism>
<dbReference type="InterPro" id="IPR005251">
    <property type="entry name" value="IF-M1Pi"/>
</dbReference>
<dbReference type="AlphaFoldDB" id="A0A9D1PUS4"/>
<reference evidence="3" key="1">
    <citation type="journal article" date="2021" name="PeerJ">
        <title>Extensive microbial diversity within the chicken gut microbiome revealed by metagenomics and culture.</title>
        <authorList>
            <person name="Gilroy R."/>
            <person name="Ravi A."/>
            <person name="Getino M."/>
            <person name="Pursley I."/>
            <person name="Horton D.L."/>
            <person name="Alikhan N.F."/>
            <person name="Baker D."/>
            <person name="Gharbi K."/>
            <person name="Hall N."/>
            <person name="Watson M."/>
            <person name="Adriaenssens E.M."/>
            <person name="Foster-Nyarko E."/>
            <person name="Jarju S."/>
            <person name="Secka A."/>
            <person name="Antonio M."/>
            <person name="Oren A."/>
            <person name="Chaudhuri R.R."/>
            <person name="La Ragione R."/>
            <person name="Hildebrand F."/>
            <person name="Pallen M.J."/>
        </authorList>
    </citation>
    <scope>NUCLEOTIDE SEQUENCE</scope>
    <source>
        <strain evidence="3">Gambia11-129</strain>
    </source>
</reference>
<feature type="binding site" evidence="2">
    <location>
        <begin position="239"/>
        <end position="240"/>
    </location>
    <ligand>
        <name>substrate</name>
    </ligand>
</feature>
<dbReference type="NCBIfam" id="TIGR00524">
    <property type="entry name" value="eIF-2B_rel"/>
    <property type="match status" value="1"/>
</dbReference>
<sequence length="340" mass="37497">MTEDFKTLEFKNGKLVLIDQRKLPSSLEYAEASSVEDVYFAIKDMIVRGAPLIGAVAAYGAYFAAVEAKGDKNVFNKKLSYLLSSRPTAVNLSWALERQKRIAENTGLDPSALLKEALAIEDEDRKVNRKLSRYGSEVIKENANVLTHCNAGALATCGWGTALGVIKEAYCQGKNIHVYADETRPRLQGARLTSWELVRAGIPATLIPDSAAATLIREGKIDVIVLGADRITLNGDVANKLGTFPLSIIAKEYNIPFYSAAPISTIDFSLEEGKDIPIEERSKDEVIKIEDYYVAPKEIIVFNPSFDVTPHENITGIITEQGIIYPPFKENILKLKKELC</sequence>
<comment type="pathway">
    <text evidence="2">Amino-acid biosynthesis; L-methionine biosynthesis via salvage pathway; L-methionine from S-methyl-5-thio-alpha-D-ribose 1-phosphate: step 1/6.</text>
</comment>
<feature type="binding site" evidence="2">
    <location>
        <position position="86"/>
    </location>
    <ligand>
        <name>substrate</name>
    </ligand>
</feature>